<dbReference type="OrthoDB" id="7360576at2"/>
<accession>A0A178MVK7</accession>
<evidence type="ECO:0000313" key="2">
    <source>
        <dbReference type="Proteomes" id="UP000078428"/>
    </source>
</evidence>
<gene>
    <name evidence="1" type="ORF">A6A04_12835</name>
</gene>
<dbReference type="Proteomes" id="UP000078428">
    <property type="component" value="Unassembled WGS sequence"/>
</dbReference>
<keyword evidence="2" id="KW-1185">Reference proteome</keyword>
<proteinExistence type="predicted"/>
<protein>
    <submittedName>
        <fullName evidence="1">Uncharacterized protein</fullName>
    </submittedName>
</protein>
<organism evidence="1 2">
    <name type="scientific">Paramagnetospirillum marisnigri</name>
    <dbReference type="NCBI Taxonomy" id="1285242"/>
    <lineage>
        <taxon>Bacteria</taxon>
        <taxon>Pseudomonadati</taxon>
        <taxon>Pseudomonadota</taxon>
        <taxon>Alphaproteobacteria</taxon>
        <taxon>Rhodospirillales</taxon>
        <taxon>Magnetospirillaceae</taxon>
        <taxon>Paramagnetospirillum</taxon>
    </lineage>
</organism>
<name>A0A178MVK7_9PROT</name>
<dbReference type="EMBL" id="LWQT01000037">
    <property type="protein sequence ID" value="OAN54120.1"/>
    <property type="molecule type" value="Genomic_DNA"/>
</dbReference>
<dbReference type="AlphaFoldDB" id="A0A178MVK7"/>
<evidence type="ECO:0000313" key="1">
    <source>
        <dbReference type="EMBL" id="OAN54120.1"/>
    </source>
</evidence>
<comment type="caution">
    <text evidence="1">The sequence shown here is derived from an EMBL/GenBank/DDBJ whole genome shotgun (WGS) entry which is preliminary data.</text>
</comment>
<sequence length="72" mass="8096">MTLGSETCTIRLVSEIGRQLVEADDEAALRDFTRKTLSCPRLRQCPNSDYCTIFSASLLSDLDKHSHDYDEG</sequence>
<reference evidence="1 2" key="1">
    <citation type="submission" date="2016-04" db="EMBL/GenBank/DDBJ databases">
        <title>Draft genome sequence of freshwater magnetotactic bacteria Magnetospirillum marisnigri SP-1 and Magnetospirillum moscoviense BB-1.</title>
        <authorList>
            <person name="Koziaeva V."/>
            <person name="Dziuba M.V."/>
            <person name="Ivanov T.M."/>
            <person name="Kuznetsov B."/>
            <person name="Grouzdev D.S."/>
        </authorList>
    </citation>
    <scope>NUCLEOTIDE SEQUENCE [LARGE SCALE GENOMIC DNA]</scope>
    <source>
        <strain evidence="1 2">SP-1</strain>
    </source>
</reference>
<dbReference type="RefSeq" id="WP_068489739.1">
    <property type="nucleotide sequence ID" value="NZ_LWQT01000037.1"/>
</dbReference>